<dbReference type="Pfam" id="PF00085">
    <property type="entry name" value="Thioredoxin"/>
    <property type="match status" value="1"/>
</dbReference>
<evidence type="ECO:0000313" key="4">
    <source>
        <dbReference type="Proteomes" id="UP000198406"/>
    </source>
</evidence>
<sequence>MIVARIVLLLSWMIPDVVSWLATTPQTRRTTALAATMVIGTNTTAVSFEKQTRTPLVTLDELHSRKDSLKEKEFITGPVWSLHTRESFCRIIDAQRDTQQLTVVKFHAHYCKTCQRMSIPFKLLRKTYEQIQFVRLEATEDFSSDQLRSLGVTSFPFLHIYRGSHCVASFAGGGPYFRRKLQDTVEECLKRDNWEDFYEEYQSYIEENAQARARLMEESS</sequence>
<keyword evidence="4" id="KW-1185">Reference proteome</keyword>
<dbReference type="SUPFAM" id="SSF52833">
    <property type="entry name" value="Thioredoxin-like"/>
    <property type="match status" value="1"/>
</dbReference>
<dbReference type="CDD" id="cd02947">
    <property type="entry name" value="TRX_family"/>
    <property type="match status" value="1"/>
</dbReference>
<dbReference type="InParanoid" id="A0A1Z5K0P8"/>
<feature type="signal peptide" evidence="1">
    <location>
        <begin position="1"/>
        <end position="19"/>
    </location>
</feature>
<reference evidence="3 4" key="1">
    <citation type="journal article" date="2015" name="Plant Cell">
        <title>Oil accumulation by the oleaginous diatom Fistulifera solaris as revealed by the genome and transcriptome.</title>
        <authorList>
            <person name="Tanaka T."/>
            <person name="Maeda Y."/>
            <person name="Veluchamy A."/>
            <person name="Tanaka M."/>
            <person name="Abida H."/>
            <person name="Marechal E."/>
            <person name="Bowler C."/>
            <person name="Muto M."/>
            <person name="Sunaga Y."/>
            <person name="Tanaka M."/>
            <person name="Yoshino T."/>
            <person name="Taniguchi T."/>
            <person name="Fukuda Y."/>
            <person name="Nemoto M."/>
            <person name="Matsumoto M."/>
            <person name="Wong P.S."/>
            <person name="Aburatani S."/>
            <person name="Fujibuchi W."/>
        </authorList>
    </citation>
    <scope>NUCLEOTIDE SEQUENCE [LARGE SCALE GENOMIC DNA]</scope>
    <source>
        <strain evidence="3 4">JPCC DA0580</strain>
    </source>
</reference>
<dbReference type="EMBL" id="BDSP01000137">
    <property type="protein sequence ID" value="GAX19581.1"/>
    <property type="molecule type" value="Genomic_DNA"/>
</dbReference>
<gene>
    <name evidence="3" type="ORF">FisN_19Hh159</name>
</gene>
<proteinExistence type="predicted"/>
<evidence type="ECO:0000256" key="1">
    <source>
        <dbReference type="SAM" id="SignalP"/>
    </source>
</evidence>
<dbReference type="AlphaFoldDB" id="A0A1Z5K0P8"/>
<accession>A0A1Z5K0P8</accession>
<comment type="caution">
    <text evidence="3">The sequence shown here is derived from an EMBL/GenBank/DDBJ whole genome shotgun (WGS) entry which is preliminary data.</text>
</comment>
<dbReference type="InterPro" id="IPR013766">
    <property type="entry name" value="Thioredoxin_domain"/>
</dbReference>
<protein>
    <recommendedName>
        <fullName evidence="2">Thioredoxin domain-containing protein</fullName>
    </recommendedName>
</protein>
<evidence type="ECO:0000259" key="2">
    <source>
        <dbReference type="Pfam" id="PF00085"/>
    </source>
</evidence>
<dbReference type="OrthoDB" id="48384at2759"/>
<name>A0A1Z5K0P8_FISSO</name>
<feature type="domain" description="Thioredoxin" evidence="2">
    <location>
        <begin position="84"/>
        <end position="174"/>
    </location>
</feature>
<dbReference type="Gene3D" id="3.40.30.10">
    <property type="entry name" value="Glutaredoxin"/>
    <property type="match status" value="1"/>
</dbReference>
<keyword evidence="1" id="KW-0732">Signal</keyword>
<dbReference type="InterPro" id="IPR036249">
    <property type="entry name" value="Thioredoxin-like_sf"/>
</dbReference>
<organism evidence="3 4">
    <name type="scientific">Fistulifera solaris</name>
    <name type="common">Oleaginous diatom</name>
    <dbReference type="NCBI Taxonomy" id="1519565"/>
    <lineage>
        <taxon>Eukaryota</taxon>
        <taxon>Sar</taxon>
        <taxon>Stramenopiles</taxon>
        <taxon>Ochrophyta</taxon>
        <taxon>Bacillariophyta</taxon>
        <taxon>Bacillariophyceae</taxon>
        <taxon>Bacillariophycidae</taxon>
        <taxon>Naviculales</taxon>
        <taxon>Naviculaceae</taxon>
        <taxon>Fistulifera</taxon>
    </lineage>
</organism>
<feature type="chain" id="PRO_5012193538" description="Thioredoxin domain-containing protein" evidence="1">
    <location>
        <begin position="20"/>
        <end position="220"/>
    </location>
</feature>
<dbReference type="Proteomes" id="UP000198406">
    <property type="component" value="Unassembled WGS sequence"/>
</dbReference>
<evidence type="ECO:0000313" key="3">
    <source>
        <dbReference type="EMBL" id="GAX19581.1"/>
    </source>
</evidence>